<dbReference type="GO" id="GO:0003700">
    <property type="term" value="F:DNA-binding transcription factor activity"/>
    <property type="evidence" value="ECO:0007669"/>
    <property type="project" value="InterPro"/>
</dbReference>
<evidence type="ECO:0000256" key="3">
    <source>
        <dbReference type="ARBA" id="ARBA00023015"/>
    </source>
</evidence>
<comment type="subcellular location">
    <subcellularLocation>
        <location evidence="1">Nucleus</location>
    </subcellularLocation>
</comment>
<reference evidence="10" key="1">
    <citation type="journal article" date="2017" name="Physiol. Mol. Biol. Plants">
        <title>Identification and expression analysis under abiotic stress of the R2R3-MYB genes in Ginkgo biloba L.</title>
        <authorList>
            <person name="Liu X."/>
            <person name="Yu W."/>
            <person name="Zhang X."/>
            <person name="Wang G."/>
            <person name="Cao F."/>
            <person name="Cheng H."/>
        </authorList>
    </citation>
    <scope>NUCLEOTIDE SEQUENCE</scope>
</reference>
<keyword evidence="5" id="KW-0804">Transcription</keyword>
<keyword evidence="6" id="KW-0539">Nucleus</keyword>
<dbReference type="SUPFAM" id="SSF46689">
    <property type="entry name" value="Homeodomain-like"/>
    <property type="match status" value="1"/>
</dbReference>
<sequence>MSSRWSHSMDKGKLKKGPWTFEEDIRLLRYIKLNGEGRWSALAKAAGLQRCGKSCRLRWVNYLRPDLKRGSITPEEEHLIKELHARWGNRWSLIAERIPGRTDNEIKNYWRSHLRRQQTIRSTINNDCPDPQKAEITDIVLPATPQQTQFIMSTVTTSSSSPLHEEEGTSSELQGAPPPSPQVITSNSMITNYPRDLQTHLFPEPHATQPTTHHNNQLLAEQPEVAVSLDVDQLYACPPFEPDALSFILYYQICSGYIEAHDHHHVQAGSAASTASDGTNNAMAAAAAAAAYSSDDCESDACMDLSTDLLWNIDPIYSQNELLDPYWNGSQS</sequence>
<dbReference type="EMBL" id="KY703741">
    <property type="protein sequence ID" value="ASR18115.1"/>
    <property type="molecule type" value="mRNA"/>
</dbReference>
<name>A0A222UAG9_GINBI</name>
<dbReference type="GO" id="GO:0005634">
    <property type="term" value="C:nucleus"/>
    <property type="evidence" value="ECO:0007669"/>
    <property type="project" value="UniProtKB-SubCell"/>
</dbReference>
<evidence type="ECO:0000256" key="7">
    <source>
        <dbReference type="SAM" id="MobiDB-lite"/>
    </source>
</evidence>
<dbReference type="PROSITE" id="PS51294">
    <property type="entry name" value="HTH_MYB"/>
    <property type="match status" value="2"/>
</dbReference>
<dbReference type="InterPro" id="IPR017930">
    <property type="entry name" value="Myb_dom"/>
</dbReference>
<feature type="domain" description="HTH myb-type" evidence="9">
    <location>
        <begin position="64"/>
        <end position="118"/>
    </location>
</feature>
<keyword evidence="3" id="KW-0805">Transcription regulation</keyword>
<keyword evidence="2" id="KW-0677">Repeat</keyword>
<dbReference type="PANTHER" id="PTHR45675">
    <property type="entry name" value="MYB TRANSCRIPTION FACTOR-RELATED-RELATED"/>
    <property type="match status" value="1"/>
</dbReference>
<proteinExistence type="evidence at transcript level"/>
<dbReference type="InterPro" id="IPR009057">
    <property type="entry name" value="Homeodomain-like_sf"/>
</dbReference>
<evidence type="ECO:0000256" key="2">
    <source>
        <dbReference type="ARBA" id="ARBA00022737"/>
    </source>
</evidence>
<evidence type="ECO:0000256" key="4">
    <source>
        <dbReference type="ARBA" id="ARBA00023125"/>
    </source>
</evidence>
<dbReference type="PROSITE" id="PS50090">
    <property type="entry name" value="MYB_LIKE"/>
    <property type="match status" value="2"/>
</dbReference>
<dbReference type="AlphaFoldDB" id="A0A222UAG9"/>
<evidence type="ECO:0000313" key="10">
    <source>
        <dbReference type="EMBL" id="ASR18115.1"/>
    </source>
</evidence>
<evidence type="ECO:0000256" key="1">
    <source>
        <dbReference type="ARBA" id="ARBA00004123"/>
    </source>
</evidence>
<feature type="domain" description="Myb-like" evidence="8">
    <location>
        <begin position="64"/>
        <end position="114"/>
    </location>
</feature>
<dbReference type="InterPro" id="IPR044676">
    <property type="entry name" value="EOBI/EOBII-like_plant"/>
</dbReference>
<evidence type="ECO:0000256" key="6">
    <source>
        <dbReference type="ARBA" id="ARBA00023242"/>
    </source>
</evidence>
<dbReference type="Pfam" id="PF00249">
    <property type="entry name" value="Myb_DNA-binding"/>
    <property type="match status" value="2"/>
</dbReference>
<feature type="domain" description="HTH myb-type" evidence="9">
    <location>
        <begin position="11"/>
        <end position="63"/>
    </location>
</feature>
<dbReference type="Gene3D" id="1.10.10.60">
    <property type="entry name" value="Homeodomain-like"/>
    <property type="match status" value="2"/>
</dbReference>
<accession>A0A222UAG9</accession>
<feature type="region of interest" description="Disordered" evidence="7">
    <location>
        <begin position="156"/>
        <end position="187"/>
    </location>
</feature>
<dbReference type="GO" id="GO:0043565">
    <property type="term" value="F:sequence-specific DNA binding"/>
    <property type="evidence" value="ECO:0007669"/>
    <property type="project" value="InterPro"/>
</dbReference>
<dbReference type="InterPro" id="IPR001005">
    <property type="entry name" value="SANT/Myb"/>
</dbReference>
<keyword evidence="4" id="KW-0238">DNA-binding</keyword>
<dbReference type="SMR" id="A0A222UAG9"/>
<dbReference type="SMART" id="SM00717">
    <property type="entry name" value="SANT"/>
    <property type="match status" value="2"/>
</dbReference>
<evidence type="ECO:0000259" key="9">
    <source>
        <dbReference type="PROSITE" id="PS51294"/>
    </source>
</evidence>
<dbReference type="FunFam" id="1.10.10.60:FF:000001">
    <property type="entry name" value="MYB-related transcription factor"/>
    <property type="match status" value="1"/>
</dbReference>
<evidence type="ECO:0000259" key="8">
    <source>
        <dbReference type="PROSITE" id="PS50090"/>
    </source>
</evidence>
<evidence type="ECO:0000256" key="5">
    <source>
        <dbReference type="ARBA" id="ARBA00023163"/>
    </source>
</evidence>
<dbReference type="CDD" id="cd00167">
    <property type="entry name" value="SANT"/>
    <property type="match status" value="2"/>
</dbReference>
<gene>
    <name evidence="10" type="primary">R2R3MYB30</name>
</gene>
<protein>
    <submittedName>
        <fullName evidence="10">R2R3MYB30</fullName>
    </submittedName>
</protein>
<feature type="domain" description="Myb-like" evidence="8">
    <location>
        <begin position="11"/>
        <end position="63"/>
    </location>
</feature>
<organism evidence="10">
    <name type="scientific">Ginkgo biloba</name>
    <name type="common">Ginkgo</name>
    <name type="synonym">Maidenhair tree</name>
    <dbReference type="NCBI Taxonomy" id="3311"/>
    <lineage>
        <taxon>Eukaryota</taxon>
        <taxon>Viridiplantae</taxon>
        <taxon>Streptophyta</taxon>
        <taxon>Embryophyta</taxon>
        <taxon>Tracheophyta</taxon>
        <taxon>Spermatophyta</taxon>
        <taxon>Ginkgoidae</taxon>
        <taxon>Ginkgoales</taxon>
        <taxon>Ginkgoaceae</taxon>
        <taxon>Ginkgo</taxon>
    </lineage>
</organism>